<evidence type="ECO:0000313" key="5">
    <source>
        <dbReference type="EMBL" id="QCT72169.1"/>
    </source>
</evidence>
<dbReference type="InterPro" id="IPR018060">
    <property type="entry name" value="HTH_AraC"/>
</dbReference>
<dbReference type="EMBL" id="CP029487">
    <property type="protein sequence ID" value="QCT72169.1"/>
    <property type="molecule type" value="Genomic_DNA"/>
</dbReference>
<dbReference type="InterPro" id="IPR050959">
    <property type="entry name" value="MarA-like"/>
</dbReference>
<accession>A0A4P9C9C0</accession>
<sequence>MDWTERLNKIIEYIESSLQLGHEELDQKKIEQLACCSYSLFQRVFSYMNSITLAEYIRSRKLTLAGYDFKSTEIKVLDASVKYGYDSPTAFTRAFQSFHGMTPTEARKESAVLKVYPRMNFVEDNDIKWRVEHKEGFRLLGVRRSISCINGENFRAIPAFWNEVMQNGRLAQIISYTESHKPSGTFGVFGNYQDGRMDYYIAGVTDRPAGRGLEAIEIPPAAWAVFECVGPMPGAIQKGWRFLNEEWVIKYPFDHADCPEIEWYSAGNSFAEDYKSEIWIPIL</sequence>
<evidence type="ECO:0000259" key="4">
    <source>
        <dbReference type="PROSITE" id="PS01124"/>
    </source>
</evidence>
<protein>
    <submittedName>
        <fullName evidence="5">AraC family transcriptional regulator</fullName>
    </submittedName>
</protein>
<dbReference type="PROSITE" id="PS01124">
    <property type="entry name" value="HTH_ARAC_FAMILY_2"/>
    <property type="match status" value="1"/>
</dbReference>
<evidence type="ECO:0000313" key="6">
    <source>
        <dbReference type="Proteomes" id="UP000218387"/>
    </source>
</evidence>
<dbReference type="Pfam" id="PF12833">
    <property type="entry name" value="HTH_18"/>
    <property type="match status" value="1"/>
</dbReference>
<dbReference type="Gene3D" id="3.20.80.10">
    <property type="entry name" value="Regulatory factor, effector binding domain"/>
    <property type="match status" value="1"/>
</dbReference>
<keyword evidence="1" id="KW-0805">Transcription regulation</keyword>
<dbReference type="SMART" id="SM00871">
    <property type="entry name" value="AraC_E_bind"/>
    <property type="match status" value="1"/>
</dbReference>
<dbReference type="SUPFAM" id="SSF55136">
    <property type="entry name" value="Probable bacterial effector-binding domain"/>
    <property type="match status" value="1"/>
</dbReference>
<dbReference type="Proteomes" id="UP000218387">
    <property type="component" value="Chromosome"/>
</dbReference>
<dbReference type="InterPro" id="IPR029441">
    <property type="entry name" value="Cass2"/>
</dbReference>
<feature type="domain" description="HTH araC/xylS-type" evidence="4">
    <location>
        <begin position="8"/>
        <end position="109"/>
    </location>
</feature>
<evidence type="ECO:0000256" key="3">
    <source>
        <dbReference type="ARBA" id="ARBA00023163"/>
    </source>
</evidence>
<keyword evidence="2" id="KW-0238">DNA-binding</keyword>
<name>A0A4P9C9C0_EUBML</name>
<gene>
    <name evidence="5" type="ORF">CPZ25_012830</name>
</gene>
<dbReference type="GO" id="GO:0003700">
    <property type="term" value="F:DNA-binding transcription factor activity"/>
    <property type="evidence" value="ECO:0007669"/>
    <property type="project" value="InterPro"/>
</dbReference>
<dbReference type="KEGG" id="emt:CPZ25_012830"/>
<dbReference type="AlphaFoldDB" id="A0A4P9C9C0"/>
<dbReference type="SMART" id="SM00342">
    <property type="entry name" value="HTH_ARAC"/>
    <property type="match status" value="1"/>
</dbReference>
<dbReference type="Pfam" id="PF14526">
    <property type="entry name" value="Cass2"/>
    <property type="match status" value="1"/>
</dbReference>
<keyword evidence="3" id="KW-0804">Transcription</keyword>
<dbReference type="GO" id="GO:0043565">
    <property type="term" value="F:sequence-specific DNA binding"/>
    <property type="evidence" value="ECO:0007669"/>
    <property type="project" value="InterPro"/>
</dbReference>
<dbReference type="Gene3D" id="1.10.10.60">
    <property type="entry name" value="Homeodomain-like"/>
    <property type="match status" value="2"/>
</dbReference>
<dbReference type="PANTHER" id="PTHR47504:SF5">
    <property type="entry name" value="RIGHT ORIGIN-BINDING PROTEIN"/>
    <property type="match status" value="1"/>
</dbReference>
<dbReference type="InterPro" id="IPR010499">
    <property type="entry name" value="AraC_E-bd"/>
</dbReference>
<proteinExistence type="predicted"/>
<dbReference type="InterPro" id="IPR011256">
    <property type="entry name" value="Reg_factor_effector_dom_sf"/>
</dbReference>
<dbReference type="SUPFAM" id="SSF46689">
    <property type="entry name" value="Homeodomain-like"/>
    <property type="match status" value="1"/>
</dbReference>
<evidence type="ECO:0000256" key="1">
    <source>
        <dbReference type="ARBA" id="ARBA00023015"/>
    </source>
</evidence>
<dbReference type="PANTHER" id="PTHR47504">
    <property type="entry name" value="RIGHT ORIGIN-BINDING PROTEIN"/>
    <property type="match status" value="1"/>
</dbReference>
<dbReference type="InterPro" id="IPR009057">
    <property type="entry name" value="Homeodomain-like_sf"/>
</dbReference>
<reference evidence="5 6" key="1">
    <citation type="submission" date="2018-05" db="EMBL/GenBank/DDBJ databases">
        <title>Genome comparison of Eubacterium sp.</title>
        <authorList>
            <person name="Feng Y."/>
            <person name="Sanchez-Andrea I."/>
            <person name="Stams A.J.M."/>
            <person name="De Vos W.M."/>
        </authorList>
    </citation>
    <scope>NUCLEOTIDE SEQUENCE [LARGE SCALE GENOMIC DNA]</scope>
    <source>
        <strain evidence="5 6">YI</strain>
    </source>
</reference>
<keyword evidence="6" id="KW-1185">Reference proteome</keyword>
<evidence type="ECO:0000256" key="2">
    <source>
        <dbReference type="ARBA" id="ARBA00023125"/>
    </source>
</evidence>
<organism evidence="5 6">
    <name type="scientific">Eubacterium maltosivorans</name>
    <dbReference type="NCBI Taxonomy" id="2041044"/>
    <lineage>
        <taxon>Bacteria</taxon>
        <taxon>Bacillati</taxon>
        <taxon>Bacillota</taxon>
        <taxon>Clostridia</taxon>
        <taxon>Eubacteriales</taxon>
        <taxon>Eubacteriaceae</taxon>
        <taxon>Eubacterium</taxon>
    </lineage>
</organism>
<dbReference type="RefSeq" id="WP_058696236.1">
    <property type="nucleotide sequence ID" value="NZ_CP029487.1"/>
</dbReference>